<dbReference type="STRING" id="252246.SAMN05421799_1063"/>
<feature type="compositionally biased region" description="Basic and acidic residues" evidence="1">
    <location>
        <begin position="26"/>
        <end position="37"/>
    </location>
</feature>
<protein>
    <submittedName>
        <fullName evidence="2">Uncharacterized protein</fullName>
    </submittedName>
</protein>
<feature type="compositionally biased region" description="Basic and acidic residues" evidence="1">
    <location>
        <begin position="1"/>
        <end position="11"/>
    </location>
</feature>
<organism evidence="2 3">
    <name type="scientific">Alicyclobacillus vulcanalis</name>
    <dbReference type="NCBI Taxonomy" id="252246"/>
    <lineage>
        <taxon>Bacteria</taxon>
        <taxon>Bacillati</taxon>
        <taxon>Bacillota</taxon>
        <taxon>Bacilli</taxon>
        <taxon>Bacillales</taxon>
        <taxon>Alicyclobacillaceae</taxon>
        <taxon>Alicyclobacillus</taxon>
    </lineage>
</organism>
<dbReference type="EMBL" id="FTOO01000006">
    <property type="protein sequence ID" value="SIS87895.1"/>
    <property type="molecule type" value="Genomic_DNA"/>
</dbReference>
<accession>A0A1N7MP20</accession>
<evidence type="ECO:0000256" key="1">
    <source>
        <dbReference type="SAM" id="MobiDB-lite"/>
    </source>
</evidence>
<reference evidence="3" key="1">
    <citation type="submission" date="2017-01" db="EMBL/GenBank/DDBJ databases">
        <authorList>
            <person name="Varghese N."/>
            <person name="Submissions S."/>
        </authorList>
    </citation>
    <scope>NUCLEOTIDE SEQUENCE [LARGE SCALE GENOMIC DNA]</scope>
    <source>
        <strain evidence="3">DSM 16176</strain>
    </source>
</reference>
<feature type="region of interest" description="Disordered" evidence="1">
    <location>
        <begin position="1"/>
        <end position="37"/>
    </location>
</feature>
<dbReference type="RefSeq" id="WP_076346851.1">
    <property type="nucleotide sequence ID" value="NZ_FTOO01000006.1"/>
</dbReference>
<dbReference type="Proteomes" id="UP000186156">
    <property type="component" value="Unassembled WGS sequence"/>
</dbReference>
<evidence type="ECO:0000313" key="2">
    <source>
        <dbReference type="EMBL" id="SIS87895.1"/>
    </source>
</evidence>
<keyword evidence="3" id="KW-1185">Reference proteome</keyword>
<feature type="compositionally biased region" description="Basic and acidic residues" evidence="1">
    <location>
        <begin position="75"/>
        <end position="91"/>
    </location>
</feature>
<dbReference type="AlphaFoldDB" id="A0A1N7MP20"/>
<sequence>MRPYGVDEHRYGSRHTAYRETSITDGRSEPREDSAAERAVKWETEPMVSLSPVHITISDEAYRLYSQFSESESTGEERSAKSTHDDVERSTSHVVSRAQAAYSQAQAHAARLLALS</sequence>
<name>A0A1N7MP20_9BACL</name>
<feature type="region of interest" description="Disordered" evidence="1">
    <location>
        <begin position="68"/>
        <end position="95"/>
    </location>
</feature>
<evidence type="ECO:0000313" key="3">
    <source>
        <dbReference type="Proteomes" id="UP000186156"/>
    </source>
</evidence>
<proteinExistence type="predicted"/>
<gene>
    <name evidence="2" type="ORF">SAMN05421799_1063</name>
</gene>